<keyword evidence="5" id="KW-0602">Photosynthesis</keyword>
<keyword evidence="7" id="KW-0812">Transmembrane</keyword>
<dbReference type="Pfam" id="PF01241">
    <property type="entry name" value="PSI_PSAK"/>
    <property type="match status" value="1"/>
</dbReference>
<dbReference type="InterPro" id="IPR016370">
    <property type="entry name" value="PSI_PsaG/PsaK_pln"/>
</dbReference>
<reference evidence="11 12" key="1">
    <citation type="journal article" date="2015" name="Genome Biol. Evol.">
        <title>Comparative Genomics of a Bacterivorous Green Alga Reveals Evolutionary Causalities and Consequences of Phago-Mixotrophic Mode of Nutrition.</title>
        <authorList>
            <person name="Burns J.A."/>
            <person name="Paasch A."/>
            <person name="Narechania A."/>
            <person name="Kim E."/>
        </authorList>
    </citation>
    <scope>NUCLEOTIDE SEQUENCE [LARGE SCALE GENOMIC DNA]</scope>
    <source>
        <strain evidence="11 12">PLY_AMNH</strain>
    </source>
</reference>
<evidence type="ECO:0000256" key="7">
    <source>
        <dbReference type="ARBA" id="ARBA00022692"/>
    </source>
</evidence>
<keyword evidence="8" id="KW-0603">Photosystem I</keyword>
<keyword evidence="4" id="KW-0150">Chloroplast</keyword>
<keyword evidence="12" id="KW-1185">Reference proteome</keyword>
<evidence type="ECO:0000256" key="9">
    <source>
        <dbReference type="ARBA" id="ARBA00023136"/>
    </source>
</evidence>
<proteinExistence type="inferred from homology"/>
<comment type="caution">
    <text evidence="11">The sequence shown here is derived from an EMBL/GenBank/DDBJ whole genome shotgun (WGS) entry which is preliminary data.</text>
</comment>
<dbReference type="PANTHER" id="PTHR34195">
    <property type="entry name" value="PHOTOSYSTEM I REACTION CENTER SUBUNIT V, CHLOROPLASTIC-RELATED"/>
    <property type="match status" value="1"/>
</dbReference>
<evidence type="ECO:0000256" key="5">
    <source>
        <dbReference type="ARBA" id="ARBA00022531"/>
    </source>
</evidence>
<dbReference type="GO" id="GO:0009507">
    <property type="term" value="C:chloroplast"/>
    <property type="evidence" value="ECO:0007669"/>
    <property type="project" value="UniProtKB-SubCell"/>
</dbReference>
<dbReference type="EMBL" id="LGRX02015736">
    <property type="protein sequence ID" value="KAK3263087.1"/>
    <property type="molecule type" value="Genomic_DNA"/>
</dbReference>
<keyword evidence="6" id="KW-0934">Plastid</keyword>
<protein>
    <recommendedName>
        <fullName evidence="10">PSI-G</fullName>
    </recommendedName>
</protein>
<evidence type="ECO:0000256" key="3">
    <source>
        <dbReference type="ARBA" id="ARBA00006458"/>
    </source>
</evidence>
<dbReference type="PANTHER" id="PTHR34195:SF1">
    <property type="entry name" value="PHOTOSYSTEM I REACTION CENTER SUBUNIT V, CHLOROPLASTIC"/>
    <property type="match status" value="1"/>
</dbReference>
<evidence type="ECO:0000256" key="1">
    <source>
        <dbReference type="ARBA" id="ARBA00004141"/>
    </source>
</evidence>
<evidence type="ECO:0000256" key="4">
    <source>
        <dbReference type="ARBA" id="ARBA00022528"/>
    </source>
</evidence>
<dbReference type="GO" id="GO:0009522">
    <property type="term" value="C:photosystem I"/>
    <property type="evidence" value="ECO:0007669"/>
    <property type="project" value="UniProtKB-KW"/>
</dbReference>
<dbReference type="Gene3D" id="1.10.286.40">
    <property type="entry name" value="Chlorophyll a-b binding protein like"/>
    <property type="match status" value="1"/>
</dbReference>
<evidence type="ECO:0000256" key="6">
    <source>
        <dbReference type="ARBA" id="ARBA00022640"/>
    </source>
</evidence>
<dbReference type="Proteomes" id="UP001190700">
    <property type="component" value="Unassembled WGS sequence"/>
</dbReference>
<dbReference type="PROSITE" id="PS01026">
    <property type="entry name" value="PHOTOSYSTEM_I_PSAGK"/>
    <property type="match status" value="1"/>
</dbReference>
<comment type="similarity">
    <text evidence="3">Belongs to the PsaG/PsaK family.</text>
</comment>
<evidence type="ECO:0000313" key="11">
    <source>
        <dbReference type="EMBL" id="KAK3263087.1"/>
    </source>
</evidence>
<evidence type="ECO:0000256" key="2">
    <source>
        <dbReference type="ARBA" id="ARBA00004229"/>
    </source>
</evidence>
<evidence type="ECO:0000256" key="8">
    <source>
        <dbReference type="ARBA" id="ARBA00022836"/>
    </source>
</evidence>
<organism evidence="11 12">
    <name type="scientific">Cymbomonas tetramitiformis</name>
    <dbReference type="NCBI Taxonomy" id="36881"/>
    <lineage>
        <taxon>Eukaryota</taxon>
        <taxon>Viridiplantae</taxon>
        <taxon>Chlorophyta</taxon>
        <taxon>Pyramimonadophyceae</taxon>
        <taxon>Pyramimonadales</taxon>
        <taxon>Pyramimonadaceae</taxon>
        <taxon>Cymbomonas</taxon>
    </lineage>
</organism>
<accession>A0AAE0KW95</accession>
<dbReference type="GO" id="GO:0015979">
    <property type="term" value="P:photosynthesis"/>
    <property type="evidence" value="ECO:0007669"/>
    <property type="project" value="UniProtKB-KW"/>
</dbReference>
<gene>
    <name evidence="11" type="ORF">CYMTET_28090</name>
</gene>
<dbReference type="InterPro" id="IPR023618">
    <property type="entry name" value="PSI_PsaG/PsaK_dom"/>
</dbReference>
<comment type="subcellular location">
    <subcellularLocation>
        <location evidence="1">Membrane</location>
        <topology evidence="1">Multi-pass membrane protein</topology>
    </subcellularLocation>
    <subcellularLocation>
        <location evidence="2">Plastid</location>
        <location evidence="2">Chloroplast</location>
    </subcellularLocation>
</comment>
<name>A0AAE0KW95_9CHLO</name>
<evidence type="ECO:0000313" key="12">
    <source>
        <dbReference type="Proteomes" id="UP001190700"/>
    </source>
</evidence>
<evidence type="ECO:0000256" key="10">
    <source>
        <dbReference type="ARBA" id="ARBA00033434"/>
    </source>
</evidence>
<sequence>MAAVMSLSTASVVKAPLGLSSKRTNAVCLPKRSMRAGRTTQVTKAFSDVNMTICAANATMLFLGRFAFLPYQRAQVEKAGMPVQNGISHAEAGDALAEEAAFIGKSKDPAGFSLIDVMAWGSLGHALGFALLATQSNGYSPW</sequence>
<dbReference type="InterPro" id="IPR000549">
    <property type="entry name" value="PSI_PsaG/PsaK"/>
</dbReference>
<dbReference type="AlphaFoldDB" id="A0AAE0KW95"/>
<keyword evidence="9" id="KW-0472">Membrane</keyword>